<evidence type="ECO:0000313" key="1">
    <source>
        <dbReference type="EMBL" id="KKK46765.1"/>
    </source>
</evidence>
<proteinExistence type="predicted"/>
<dbReference type="AlphaFoldDB" id="A0A0F8WF57"/>
<comment type="caution">
    <text evidence="1">The sequence shown here is derived from an EMBL/GenBank/DDBJ whole genome shotgun (WGS) entry which is preliminary data.</text>
</comment>
<sequence length="89" mass="9736">MSEQVLRRIRKDINKIIGGASERPSRPSVMTESNLYNVHVRVTGAALVRAENMNEAQEKAASMEMGDISWGDICVEKVSPAFTTPKGSS</sequence>
<gene>
    <name evidence="1" type="ORF">LCGC14_3161950</name>
</gene>
<name>A0A0F8WF57_9ZZZZ</name>
<accession>A0A0F8WF57</accession>
<organism evidence="1">
    <name type="scientific">marine sediment metagenome</name>
    <dbReference type="NCBI Taxonomy" id="412755"/>
    <lineage>
        <taxon>unclassified sequences</taxon>
        <taxon>metagenomes</taxon>
        <taxon>ecological metagenomes</taxon>
    </lineage>
</organism>
<protein>
    <submittedName>
        <fullName evidence="1">Uncharacterized protein</fullName>
    </submittedName>
</protein>
<dbReference type="EMBL" id="LAZR01069917">
    <property type="protein sequence ID" value="KKK46765.1"/>
    <property type="molecule type" value="Genomic_DNA"/>
</dbReference>
<reference evidence="1" key="1">
    <citation type="journal article" date="2015" name="Nature">
        <title>Complex archaea that bridge the gap between prokaryotes and eukaryotes.</title>
        <authorList>
            <person name="Spang A."/>
            <person name="Saw J.H."/>
            <person name="Jorgensen S.L."/>
            <person name="Zaremba-Niedzwiedzka K."/>
            <person name="Martijn J."/>
            <person name="Lind A.E."/>
            <person name="van Eijk R."/>
            <person name="Schleper C."/>
            <person name="Guy L."/>
            <person name="Ettema T.J."/>
        </authorList>
    </citation>
    <scope>NUCLEOTIDE SEQUENCE</scope>
</reference>